<name>A0A545AEL5_9ACTN</name>
<evidence type="ECO:0000313" key="5">
    <source>
        <dbReference type="EMBL" id="TQS39771.1"/>
    </source>
</evidence>
<dbReference type="InterPro" id="IPR051782">
    <property type="entry name" value="ABC_Transporter_VariousFunc"/>
</dbReference>
<dbReference type="GO" id="GO:0005524">
    <property type="term" value="F:ATP binding"/>
    <property type="evidence" value="ECO:0007669"/>
    <property type="project" value="UniProtKB-KW"/>
</dbReference>
<dbReference type="InterPro" id="IPR003593">
    <property type="entry name" value="AAA+_ATPase"/>
</dbReference>
<dbReference type="InterPro" id="IPR003439">
    <property type="entry name" value="ABC_transporter-like_ATP-bd"/>
</dbReference>
<dbReference type="GO" id="GO:0016887">
    <property type="term" value="F:ATP hydrolysis activity"/>
    <property type="evidence" value="ECO:0007669"/>
    <property type="project" value="InterPro"/>
</dbReference>
<evidence type="ECO:0000313" key="6">
    <source>
        <dbReference type="Proteomes" id="UP000317982"/>
    </source>
</evidence>
<keyword evidence="2" id="KW-0547">Nucleotide-binding</keyword>
<dbReference type="EMBL" id="VIRS01000057">
    <property type="protein sequence ID" value="TQS39771.1"/>
    <property type="molecule type" value="Genomic_DNA"/>
</dbReference>
<dbReference type="PROSITE" id="PS50893">
    <property type="entry name" value="ABC_TRANSPORTER_2"/>
    <property type="match status" value="1"/>
</dbReference>
<comment type="caution">
    <text evidence="5">The sequence shown here is derived from an EMBL/GenBank/DDBJ whole genome shotgun (WGS) entry which is preliminary data.</text>
</comment>
<evidence type="ECO:0000259" key="4">
    <source>
        <dbReference type="PROSITE" id="PS50893"/>
    </source>
</evidence>
<evidence type="ECO:0000256" key="3">
    <source>
        <dbReference type="ARBA" id="ARBA00022840"/>
    </source>
</evidence>
<reference evidence="5 6" key="1">
    <citation type="submission" date="2019-07" db="EMBL/GenBank/DDBJ databases">
        <title>Cryptosporangium phraense sp. nov., isolated from plant litter.</title>
        <authorList>
            <person name="Suriyachadkun C."/>
        </authorList>
    </citation>
    <scope>NUCLEOTIDE SEQUENCE [LARGE SCALE GENOMIC DNA]</scope>
    <source>
        <strain evidence="5 6">A-T 5661</strain>
    </source>
</reference>
<dbReference type="PANTHER" id="PTHR42939">
    <property type="entry name" value="ABC TRANSPORTER ATP-BINDING PROTEIN ALBC-RELATED"/>
    <property type="match status" value="1"/>
</dbReference>
<gene>
    <name evidence="5" type="ORF">FL583_38265</name>
</gene>
<dbReference type="SUPFAM" id="SSF52540">
    <property type="entry name" value="P-loop containing nucleoside triphosphate hydrolases"/>
    <property type="match status" value="1"/>
</dbReference>
<sequence length="293" mass="30809">MLDATGLGKRYGRRRWGLRDCSFAVPAGRVVAVVGANGAGKSTLLRLAAGLTRPTEGVIRLDGTPVHRALSRIAYVGQAKPLYGGFTVAETIRFGRATNPGFDARGTEARLNDLGIAPKCRISRLSGGRRTQVAIALALGKRADVVLLDEPMADLDPLARLALMGELMTTVEERGCTVLVSSHALTELADVCDTLLLCNDGALQVVGGIDDLVTSHRVLVGPAEAYGGGARIGEHAVVSARTTPRQATVLVRVRSDTFDPRWAVHEVSLTDVVLGYLRSPGTTVVAGPAEVAA</sequence>
<dbReference type="CDD" id="cd03230">
    <property type="entry name" value="ABC_DR_subfamily_A"/>
    <property type="match status" value="1"/>
</dbReference>
<dbReference type="RefSeq" id="WP_142709813.1">
    <property type="nucleotide sequence ID" value="NZ_VIRS01000057.1"/>
</dbReference>
<dbReference type="InParanoid" id="A0A545AEL5"/>
<dbReference type="InterPro" id="IPR027417">
    <property type="entry name" value="P-loop_NTPase"/>
</dbReference>
<protein>
    <submittedName>
        <fullName evidence="5">ABC transporter ATP-binding protein</fullName>
    </submittedName>
</protein>
<evidence type="ECO:0000256" key="2">
    <source>
        <dbReference type="ARBA" id="ARBA00022741"/>
    </source>
</evidence>
<dbReference type="PANTHER" id="PTHR42939:SF1">
    <property type="entry name" value="ABC TRANSPORTER ATP-BINDING PROTEIN ALBC-RELATED"/>
    <property type="match status" value="1"/>
</dbReference>
<dbReference type="AlphaFoldDB" id="A0A545AEL5"/>
<dbReference type="Proteomes" id="UP000317982">
    <property type="component" value="Unassembled WGS sequence"/>
</dbReference>
<dbReference type="SMART" id="SM00382">
    <property type="entry name" value="AAA"/>
    <property type="match status" value="1"/>
</dbReference>
<accession>A0A545AEL5</accession>
<organism evidence="5 6">
    <name type="scientific">Cryptosporangium phraense</name>
    <dbReference type="NCBI Taxonomy" id="2593070"/>
    <lineage>
        <taxon>Bacteria</taxon>
        <taxon>Bacillati</taxon>
        <taxon>Actinomycetota</taxon>
        <taxon>Actinomycetes</taxon>
        <taxon>Cryptosporangiales</taxon>
        <taxon>Cryptosporangiaceae</taxon>
        <taxon>Cryptosporangium</taxon>
    </lineage>
</organism>
<proteinExistence type="predicted"/>
<dbReference type="Pfam" id="PF00005">
    <property type="entry name" value="ABC_tran"/>
    <property type="match status" value="1"/>
</dbReference>
<feature type="domain" description="ABC transporter" evidence="4">
    <location>
        <begin position="2"/>
        <end position="225"/>
    </location>
</feature>
<keyword evidence="3 5" id="KW-0067">ATP-binding</keyword>
<evidence type="ECO:0000256" key="1">
    <source>
        <dbReference type="ARBA" id="ARBA00022448"/>
    </source>
</evidence>
<keyword evidence="6" id="KW-1185">Reference proteome</keyword>
<dbReference type="OrthoDB" id="9804819at2"/>
<keyword evidence="1" id="KW-0813">Transport</keyword>
<dbReference type="Gene3D" id="3.40.50.300">
    <property type="entry name" value="P-loop containing nucleotide triphosphate hydrolases"/>
    <property type="match status" value="1"/>
</dbReference>